<dbReference type="EMBL" id="OA609090">
    <property type="protein sequence ID" value="CAD7207592.1"/>
    <property type="molecule type" value="Genomic_DNA"/>
</dbReference>
<evidence type="ECO:0000313" key="2">
    <source>
        <dbReference type="EMBL" id="CAD7207592.1"/>
    </source>
</evidence>
<sequence length="129" mass="14524">MLCRLVFLGDRQGSADGSVLYLHRAVGSQPRVQFPHQARPHGLQAQRRERRPPQGQRLHERAQAAVRQVEHISGSRDQTAGRVRGRASPPPESHQETLLRVHGQGDGVQQEVRAVRQPQEPGTFYYKPS</sequence>
<gene>
    <name evidence="2" type="ORF">TDIB3V08_LOCUS13740</name>
</gene>
<feature type="region of interest" description="Disordered" evidence="1">
    <location>
        <begin position="31"/>
        <end position="129"/>
    </location>
</feature>
<reference evidence="2" key="1">
    <citation type="submission" date="2020-11" db="EMBL/GenBank/DDBJ databases">
        <authorList>
            <person name="Tran Van P."/>
        </authorList>
    </citation>
    <scope>NUCLEOTIDE SEQUENCE</scope>
</reference>
<name>A0A7R8ZIK1_TIMDO</name>
<accession>A0A7R8ZIK1</accession>
<evidence type="ECO:0000256" key="1">
    <source>
        <dbReference type="SAM" id="MobiDB-lite"/>
    </source>
</evidence>
<dbReference type="AlphaFoldDB" id="A0A7R8ZIK1"/>
<feature type="compositionally biased region" description="Basic and acidic residues" evidence="1">
    <location>
        <begin position="57"/>
        <end position="74"/>
    </location>
</feature>
<protein>
    <submittedName>
        <fullName evidence="2">Uncharacterized protein</fullName>
    </submittedName>
</protein>
<proteinExistence type="predicted"/>
<organism evidence="2">
    <name type="scientific">Timema douglasi</name>
    <name type="common">Walking stick</name>
    <dbReference type="NCBI Taxonomy" id="61478"/>
    <lineage>
        <taxon>Eukaryota</taxon>
        <taxon>Metazoa</taxon>
        <taxon>Ecdysozoa</taxon>
        <taxon>Arthropoda</taxon>
        <taxon>Hexapoda</taxon>
        <taxon>Insecta</taxon>
        <taxon>Pterygota</taxon>
        <taxon>Neoptera</taxon>
        <taxon>Polyneoptera</taxon>
        <taxon>Phasmatodea</taxon>
        <taxon>Timematodea</taxon>
        <taxon>Timematoidea</taxon>
        <taxon>Timematidae</taxon>
        <taxon>Timema</taxon>
    </lineage>
</organism>